<accession>A0A8J7CHP1</accession>
<organism evidence="1 2">
    <name type="scientific">Iningainema tapete BLCC-T55</name>
    <dbReference type="NCBI Taxonomy" id="2748662"/>
    <lineage>
        <taxon>Bacteria</taxon>
        <taxon>Bacillati</taxon>
        <taxon>Cyanobacteriota</taxon>
        <taxon>Cyanophyceae</taxon>
        <taxon>Nostocales</taxon>
        <taxon>Scytonemataceae</taxon>
        <taxon>Iningainema tapete</taxon>
    </lineage>
</organism>
<dbReference type="RefSeq" id="WP_190836923.1">
    <property type="nucleotide sequence ID" value="NZ_CAWPPI010000118.1"/>
</dbReference>
<protein>
    <submittedName>
        <fullName evidence="1">Uncharacterized protein</fullName>
    </submittedName>
</protein>
<dbReference type="Proteomes" id="UP000629098">
    <property type="component" value="Unassembled WGS sequence"/>
</dbReference>
<name>A0A8J7CHP1_9CYAN</name>
<dbReference type="EMBL" id="JACXAE010000118">
    <property type="protein sequence ID" value="MBD2777870.1"/>
    <property type="molecule type" value="Genomic_DNA"/>
</dbReference>
<comment type="caution">
    <text evidence="1">The sequence shown here is derived from an EMBL/GenBank/DDBJ whole genome shotgun (WGS) entry which is preliminary data.</text>
</comment>
<proteinExistence type="predicted"/>
<evidence type="ECO:0000313" key="1">
    <source>
        <dbReference type="EMBL" id="MBD2777870.1"/>
    </source>
</evidence>
<gene>
    <name evidence="1" type="ORF">ICL16_38970</name>
</gene>
<reference evidence="1" key="1">
    <citation type="submission" date="2020-09" db="EMBL/GenBank/DDBJ databases">
        <title>Iningainema tapete sp. nov. (Scytonemataceae, Cyanobacteria) from greenhouses in central Florida (USA) produces two types of nodularin with biosynthetic potential for microcystin-LR and anabaenopeptins.</title>
        <authorList>
            <person name="Berthold D.E."/>
            <person name="Lefler F.W."/>
            <person name="Huang I.-S."/>
            <person name="Abdulla H."/>
            <person name="Zimba P.V."/>
            <person name="Laughinghouse H.D. IV."/>
        </authorList>
    </citation>
    <scope>NUCLEOTIDE SEQUENCE</scope>
    <source>
        <strain evidence="1">BLCCT55</strain>
    </source>
</reference>
<keyword evidence="2" id="KW-1185">Reference proteome</keyword>
<dbReference type="AlphaFoldDB" id="A0A8J7CHP1"/>
<evidence type="ECO:0000313" key="2">
    <source>
        <dbReference type="Proteomes" id="UP000629098"/>
    </source>
</evidence>
<sequence>MSALITIQSTYEKSTILTQEAQTSLIDVQTTQKKPNLMAKWILNEQSQLQCQWVIE</sequence>